<protein>
    <submittedName>
        <fullName evidence="1">Condensin-2 complex subunit H2 protein</fullName>
    </submittedName>
</protein>
<dbReference type="EMBL" id="CM037021">
    <property type="protein sequence ID" value="KAH7669117.1"/>
    <property type="molecule type" value="Genomic_DNA"/>
</dbReference>
<evidence type="ECO:0000313" key="2">
    <source>
        <dbReference type="Proteomes" id="UP000827976"/>
    </source>
</evidence>
<gene>
    <name evidence="1" type="ORF">IHE45_11G055900</name>
</gene>
<dbReference type="Proteomes" id="UP000827976">
    <property type="component" value="Chromosome 11"/>
</dbReference>
<proteinExistence type="predicted"/>
<comment type="caution">
    <text evidence="1">The sequence shown here is derived from an EMBL/GenBank/DDBJ whole genome shotgun (WGS) entry which is preliminary data.</text>
</comment>
<evidence type="ECO:0000313" key="1">
    <source>
        <dbReference type="EMBL" id="KAH7669117.1"/>
    </source>
</evidence>
<name>A0ACB7V6B5_DIOAL</name>
<organism evidence="1 2">
    <name type="scientific">Dioscorea alata</name>
    <name type="common">Purple yam</name>
    <dbReference type="NCBI Taxonomy" id="55571"/>
    <lineage>
        <taxon>Eukaryota</taxon>
        <taxon>Viridiplantae</taxon>
        <taxon>Streptophyta</taxon>
        <taxon>Embryophyta</taxon>
        <taxon>Tracheophyta</taxon>
        <taxon>Spermatophyta</taxon>
        <taxon>Magnoliopsida</taxon>
        <taxon>Liliopsida</taxon>
        <taxon>Dioscoreales</taxon>
        <taxon>Dioscoreaceae</taxon>
        <taxon>Dioscorea</taxon>
    </lineage>
</organism>
<reference evidence="2" key="1">
    <citation type="journal article" date="2022" name="Nat. Commun.">
        <title>Chromosome evolution and the genetic basis of agronomically important traits in greater yam.</title>
        <authorList>
            <person name="Bredeson J.V."/>
            <person name="Lyons J.B."/>
            <person name="Oniyinde I.O."/>
            <person name="Okereke N.R."/>
            <person name="Kolade O."/>
            <person name="Nnabue I."/>
            <person name="Nwadili C.O."/>
            <person name="Hribova E."/>
            <person name="Parker M."/>
            <person name="Nwogha J."/>
            <person name="Shu S."/>
            <person name="Carlson J."/>
            <person name="Kariba R."/>
            <person name="Muthemba S."/>
            <person name="Knop K."/>
            <person name="Barton G.J."/>
            <person name="Sherwood A.V."/>
            <person name="Lopez-Montes A."/>
            <person name="Asiedu R."/>
            <person name="Jamnadass R."/>
            <person name="Muchugi A."/>
            <person name="Goodstein D."/>
            <person name="Egesi C.N."/>
            <person name="Featherston J."/>
            <person name="Asfaw A."/>
            <person name="Simpson G.G."/>
            <person name="Dolezel J."/>
            <person name="Hendre P.S."/>
            <person name="Van Deynze A."/>
            <person name="Kumar P.L."/>
            <person name="Obidiegwu J.E."/>
            <person name="Bhattacharjee R."/>
            <person name="Rokhsar D.S."/>
        </authorList>
    </citation>
    <scope>NUCLEOTIDE SEQUENCE [LARGE SCALE GENOMIC DNA]</scope>
    <source>
        <strain evidence="2">cv. TDa95/00328</strain>
    </source>
</reference>
<accession>A0ACB7V6B5</accession>
<keyword evidence="2" id="KW-1185">Reference proteome</keyword>
<sequence length="686" mass="76437">MSENEDFFAAPSDGGGEKFHILQPGRGLESNWEVDLARNLEDYLHKICSGEISGEQDNTHHSINFAEAALLLQGSIQVYSRKVEYLYSLVLHALEFLSQKRQDPQENDFNQPGGQSDVDISEEDETFWGLDDVPVNLVIFAVEAKSFLDDRLNKDELNQSVRPPANLFVLEGDCLDASGDAGELETYLLATCSFYGDFLLLDPCDAGAVNSFLNADSFEKENTAPYRGSSVRSKSPHSFYPSSTGKSKGAAHLSSPCNDQDGKLNQVPINSCNFEINNDNEWSAPHGDASFHQDDTWNDREPFPDVRDDSDGDSEDPWKPLNPHEPGNLKIKPFRKGKQNGWQPIRDNKLNFIKSQFPLAKLEGTISPEFAEVMEAQLHEKEQLHASHPPLYEKLRRSLVLGEQEYVSGDNNDGNDDDDDGDGTDLPDFGQAEFGFAHNIDSMDVDVPFNHEKHFDSTVDHEGAEAFPRDNVDSNASLEDLCKSHLDALLASIAETEKQTEMASRVSSWKQRIESTLEEQENHSAFDIHYYGERILDKLSVEADSRGSTSFTNIVTGQPKHEVARAFSALLQLVNNGDVDLQRSQPCDKVICYTSTTPFHVRLLKNSKREEPAIRSAKKRVKSPLKKRGGKSTLSPKETSVPVKSSQQNDRSSVKLTKNSAGKCTPDGKRRRRSRSIDPVDILSAG</sequence>